<dbReference type="SUPFAM" id="SSF82866">
    <property type="entry name" value="Multidrug efflux transporter AcrB transmembrane domain"/>
    <property type="match status" value="2"/>
</dbReference>
<dbReference type="PANTHER" id="PTHR33406">
    <property type="entry name" value="MEMBRANE PROTEIN MJ1562-RELATED"/>
    <property type="match status" value="1"/>
</dbReference>
<feature type="region of interest" description="Disordered" evidence="7">
    <location>
        <begin position="526"/>
        <end position="578"/>
    </location>
</feature>
<accession>A0A4V3GYD1</accession>
<keyword evidence="11" id="KW-1185">Reference proteome</keyword>
<evidence type="ECO:0000256" key="8">
    <source>
        <dbReference type="SAM" id="Phobius"/>
    </source>
</evidence>
<protein>
    <recommendedName>
        <fullName evidence="9">SSD domain-containing protein</fullName>
    </recommendedName>
</protein>
<feature type="transmembrane region" description="Helical" evidence="8">
    <location>
        <begin position="266"/>
        <end position="288"/>
    </location>
</feature>
<keyword evidence="4 8" id="KW-0812">Transmembrane</keyword>
<keyword evidence="3" id="KW-1003">Cell membrane</keyword>
<gene>
    <name evidence="10" type="ORF">C7959_10974</name>
</gene>
<feature type="transmembrane region" description="Helical" evidence="8">
    <location>
        <begin position="211"/>
        <end position="230"/>
    </location>
</feature>
<evidence type="ECO:0000256" key="4">
    <source>
        <dbReference type="ARBA" id="ARBA00022692"/>
    </source>
</evidence>
<dbReference type="InterPro" id="IPR004869">
    <property type="entry name" value="MMPL_dom"/>
</dbReference>
<evidence type="ECO:0000256" key="7">
    <source>
        <dbReference type="SAM" id="MobiDB-lite"/>
    </source>
</evidence>
<feature type="transmembrane region" description="Helical" evidence="8">
    <location>
        <begin position="6"/>
        <end position="24"/>
    </location>
</feature>
<evidence type="ECO:0000313" key="11">
    <source>
        <dbReference type="Proteomes" id="UP000295832"/>
    </source>
</evidence>
<proteinExistence type="inferred from homology"/>
<dbReference type="RefSeq" id="WP_134116213.1">
    <property type="nucleotide sequence ID" value="NZ_SOEG01000009.1"/>
</dbReference>
<feature type="transmembrane region" description="Helical" evidence="8">
    <location>
        <begin position="866"/>
        <end position="892"/>
    </location>
</feature>
<evidence type="ECO:0000313" key="10">
    <source>
        <dbReference type="EMBL" id="TDX51950.1"/>
    </source>
</evidence>
<feature type="transmembrane region" description="Helical" evidence="8">
    <location>
        <begin position="792"/>
        <end position="813"/>
    </location>
</feature>
<feature type="compositionally biased region" description="Polar residues" evidence="7">
    <location>
        <begin position="544"/>
        <end position="578"/>
    </location>
</feature>
<evidence type="ECO:0000256" key="6">
    <source>
        <dbReference type="ARBA" id="ARBA00023136"/>
    </source>
</evidence>
<evidence type="ECO:0000259" key="9">
    <source>
        <dbReference type="PROSITE" id="PS50156"/>
    </source>
</evidence>
<dbReference type="Gene3D" id="1.20.1640.10">
    <property type="entry name" value="Multidrug efflux transporter AcrB transmembrane domain"/>
    <property type="match status" value="2"/>
</dbReference>
<organism evidence="10 11">
    <name type="scientific">Orenia marismortui</name>
    <dbReference type="NCBI Taxonomy" id="46469"/>
    <lineage>
        <taxon>Bacteria</taxon>
        <taxon>Bacillati</taxon>
        <taxon>Bacillota</taxon>
        <taxon>Clostridia</taxon>
        <taxon>Halanaerobiales</taxon>
        <taxon>Halobacteroidaceae</taxon>
        <taxon>Orenia</taxon>
    </lineage>
</organism>
<feature type="domain" description="SSD" evidence="9">
    <location>
        <begin position="241"/>
        <end position="369"/>
    </location>
</feature>
<evidence type="ECO:0000256" key="5">
    <source>
        <dbReference type="ARBA" id="ARBA00022989"/>
    </source>
</evidence>
<name>A0A4V3GYD1_9FIRM</name>
<reference evidence="10 11" key="1">
    <citation type="submission" date="2019-03" db="EMBL/GenBank/DDBJ databases">
        <title>Subsurface microbial communities from deep shales in Ohio and West Virginia, USA.</title>
        <authorList>
            <person name="Wrighton K."/>
        </authorList>
    </citation>
    <scope>NUCLEOTIDE SEQUENCE [LARGE SCALE GENOMIC DNA]</scope>
    <source>
        <strain evidence="10 11">MSL 6dP</strain>
    </source>
</reference>
<dbReference type="InterPro" id="IPR000731">
    <property type="entry name" value="SSD"/>
</dbReference>
<feature type="transmembrane region" description="Helical" evidence="8">
    <location>
        <begin position="404"/>
        <end position="424"/>
    </location>
</feature>
<feature type="transmembrane region" description="Helical" evidence="8">
    <location>
        <begin position="766"/>
        <end position="786"/>
    </location>
</feature>
<feature type="transmembrane region" description="Helical" evidence="8">
    <location>
        <begin position="236"/>
        <end position="259"/>
    </location>
</feature>
<dbReference type="EMBL" id="SOEG01000009">
    <property type="protein sequence ID" value="TDX51950.1"/>
    <property type="molecule type" value="Genomic_DNA"/>
</dbReference>
<dbReference type="InterPro" id="IPR050545">
    <property type="entry name" value="Mycobact_MmpL"/>
</dbReference>
<feature type="domain" description="SSD" evidence="9">
    <location>
        <begin position="765"/>
        <end position="891"/>
    </location>
</feature>
<evidence type="ECO:0000256" key="3">
    <source>
        <dbReference type="ARBA" id="ARBA00022475"/>
    </source>
</evidence>
<feature type="transmembrane region" description="Helical" evidence="8">
    <location>
        <begin position="741"/>
        <end position="759"/>
    </location>
</feature>
<feature type="transmembrane region" description="Helical" evidence="8">
    <location>
        <begin position="344"/>
        <end position="369"/>
    </location>
</feature>
<dbReference type="STRING" id="926561.GCA_000379025_02957"/>
<feature type="transmembrane region" description="Helical" evidence="8">
    <location>
        <begin position="841"/>
        <end position="860"/>
    </location>
</feature>
<evidence type="ECO:0000256" key="2">
    <source>
        <dbReference type="ARBA" id="ARBA00010157"/>
    </source>
</evidence>
<comment type="caution">
    <text evidence="10">The sequence shown here is derived from an EMBL/GenBank/DDBJ whole genome shotgun (WGS) entry which is preliminary data.</text>
</comment>
<keyword evidence="5 8" id="KW-1133">Transmembrane helix</keyword>
<dbReference type="AlphaFoldDB" id="A0A4V3GYD1"/>
<comment type="similarity">
    <text evidence="2">Belongs to the resistance-nodulation-cell division (RND) (TC 2.A.6) family. MmpL subfamily.</text>
</comment>
<dbReference type="Pfam" id="PF03176">
    <property type="entry name" value="MMPL"/>
    <property type="match status" value="2"/>
</dbReference>
<dbReference type="PANTHER" id="PTHR33406:SF6">
    <property type="entry name" value="MEMBRANE PROTEIN YDGH-RELATED"/>
    <property type="match status" value="1"/>
</dbReference>
<keyword evidence="6 8" id="KW-0472">Membrane</keyword>
<sequence length="914" mass="101283">MGKIFNHSKLIIIIIFIITAFFAFQLPKIKINNEVDIFLPENHPSRIAKDKMEDIYGSSEAMVIAINVKKGTILDKNNITMIQNLTEELEDIENVDEVTSLTNADYIDGTAEGMEVSPLAEDPQQTDSELLDIKRKLISWNLYKGNLYNEDFKASQIMIKLEPDIEITAKEKIYFDVKDILKGYERENIDFYLAGSPAVTVLMGNNMEGDLARLIPFVILVVLISLYLSFKNVSGVVLPTMTVVISTIWALGIMAMLGINLTMVSTVIPVLLVAVGSAYGIHIISHYYDEIKANMNEDFNEEVHHKIVLYTVKKVGKAVVLAGVTTIVGFGSLATSSIMPIKNFGIFTAVGVATALVVAILLIPAILIVRHKKVKYNNSRDEEGTLTKILIALYHYFSEKRVRILVLTFVTIIISVMGTSKIVIDNILVEMFKEKTEIRQADKFANNNLNGTNVLNVLIKGKEEGSLTNPEILKEMDELGVYLKHNFNEVGKVTSFADFIKRMNKVMNYPQEELVSKDQAEVSNLAKESTSSFGEETTSDFGKETTSNFGEETTSSFGQETTSDFGEETTSSFGQEDNFSQATKVQQLEIKEPSKQKISERDLVVLLNQAIIKAKRLNLTAEELVELVNKELNYKGEAYNEIPYDPSKYPVEKREGLKNLISQYLLLYSGSLDDLINDQLEPSKARMMIQMKTASNITTKKVKRAIIDYANRNFPEGYEVSIAGTADMSLAVNNLIVSSQIKSILLSLIVVFIIVAISYRSLIAGIFGIVPLSISLLINFGLMGFLGIKLDIGTAMVASIAIGIGVDYTIHFLSTYNHERIKTDNLEVVTKKTLLSSGKAIIFNAVSVAAGFAVLLFSNFNPLVNLGLLVSITMVTSSVASMTVLPVLLNIFKPKFISNKAMIDEGNDSLVINQ</sequence>
<dbReference type="GO" id="GO:0005886">
    <property type="term" value="C:plasma membrane"/>
    <property type="evidence" value="ECO:0007669"/>
    <property type="project" value="UniProtKB-SubCell"/>
</dbReference>
<dbReference type="PROSITE" id="PS50156">
    <property type="entry name" value="SSD"/>
    <property type="match status" value="2"/>
</dbReference>
<dbReference type="Proteomes" id="UP000295832">
    <property type="component" value="Unassembled WGS sequence"/>
</dbReference>
<comment type="subcellular location">
    <subcellularLocation>
        <location evidence="1">Cell membrane</location>
        <topology evidence="1">Multi-pass membrane protein</topology>
    </subcellularLocation>
</comment>
<evidence type="ECO:0000256" key="1">
    <source>
        <dbReference type="ARBA" id="ARBA00004651"/>
    </source>
</evidence>